<dbReference type="RefSeq" id="WP_066603167.1">
    <property type="nucleotide sequence ID" value="NZ_CP014230.1"/>
</dbReference>
<dbReference type="Proteomes" id="UP000063964">
    <property type="component" value="Chromosome"/>
</dbReference>
<keyword evidence="2" id="KW-1185">Reference proteome</keyword>
<reference evidence="2" key="1">
    <citation type="submission" date="2016-02" db="EMBL/GenBank/DDBJ databases">
        <authorList>
            <person name="Holder M.E."/>
            <person name="Ajami N.J."/>
            <person name="Petrosino J.F."/>
        </authorList>
    </citation>
    <scope>NUCLEOTIDE SEQUENCE [LARGE SCALE GENOMIC DNA]</scope>
    <source>
        <strain evidence="2">DSM 12838</strain>
    </source>
</reference>
<dbReference type="Pfam" id="PF13177">
    <property type="entry name" value="DNA_pol3_delta2"/>
    <property type="match status" value="1"/>
</dbReference>
<proteinExistence type="predicted"/>
<dbReference type="EMBL" id="CP014230">
    <property type="protein sequence ID" value="AMD92184.1"/>
    <property type="molecule type" value="Genomic_DNA"/>
</dbReference>
<dbReference type="SUPFAM" id="SSF52540">
    <property type="entry name" value="P-loop containing nucleoside triphosphate hydrolases"/>
    <property type="match status" value="1"/>
</dbReference>
<name>A0A0X8JNW2_9BACT</name>
<evidence type="ECO:0000313" key="1">
    <source>
        <dbReference type="EMBL" id="AMD92184.1"/>
    </source>
</evidence>
<dbReference type="KEGG" id="doa:AXF15_03050"/>
<dbReference type="OrthoDB" id="9811073at2"/>
<dbReference type="InterPro" id="IPR027417">
    <property type="entry name" value="P-loop_NTPase"/>
</dbReference>
<dbReference type="Gene3D" id="3.40.50.300">
    <property type="entry name" value="P-loop containing nucleotide triphosphate hydrolases"/>
    <property type="match status" value="1"/>
</dbReference>
<organism evidence="1 2">
    <name type="scientific">Desulfomicrobium orale DSM 12838</name>
    <dbReference type="NCBI Taxonomy" id="888061"/>
    <lineage>
        <taxon>Bacteria</taxon>
        <taxon>Pseudomonadati</taxon>
        <taxon>Thermodesulfobacteriota</taxon>
        <taxon>Desulfovibrionia</taxon>
        <taxon>Desulfovibrionales</taxon>
        <taxon>Desulfomicrobiaceae</taxon>
        <taxon>Desulfomicrobium</taxon>
    </lineage>
</organism>
<dbReference type="STRING" id="888061.AXF15_03050"/>
<dbReference type="AlphaFoldDB" id="A0A0X8JNW2"/>
<sequence>MPLWDSTLSGQPRIGGFLERLAAHPPNSLLLEGGTAGERLGFGLFWTALLNCRAERPPCGACPICTQIQGNAFRDLILLDGGEVFIKVEDIREIRSTLSDPPSGSGRRVVILAEAQVLEAPSANALLKSLEEPCPGNVFVLLAPSREVLLPTLVSRSFTLTLRWPRADREDPELRDWMRALSGFIQSGRGAFLEWTAKKGGVDAPLAGRILGEVQRSLVQTGYGAPQTDLAHLLSRLDATAARRAGVIADSAQESLAAGANSGLVLEWTAVRLWSLAHGRV</sequence>
<protein>
    <recommendedName>
        <fullName evidence="3">DNA polymerase III subunit delta</fullName>
    </recommendedName>
</protein>
<accession>A0A0X8JNW2</accession>
<evidence type="ECO:0008006" key="3">
    <source>
        <dbReference type="Google" id="ProtNLM"/>
    </source>
</evidence>
<evidence type="ECO:0000313" key="2">
    <source>
        <dbReference type="Proteomes" id="UP000063964"/>
    </source>
</evidence>
<gene>
    <name evidence="1" type="ORF">AXF15_03050</name>
</gene>